<sequence length="124" mass="14914">IGVVGPHHTWFKHQFGSDLIKPYLTKPSEWPSWRHKLKIYVERIQTIPFYFQVVLVTHKDYKQVVREAWCKGSPLISDNLKLFERMFLIFIIRFLAISSNKKYLFRLGLRGLRSPWHNKNLRAF</sequence>
<feature type="non-terminal residue" evidence="1">
    <location>
        <position position="1"/>
    </location>
</feature>
<proteinExistence type="predicted"/>
<gene>
    <name evidence="1" type="ORF">CR513_30830</name>
</gene>
<dbReference type="AlphaFoldDB" id="A0A371GAU5"/>
<evidence type="ECO:0000313" key="1">
    <source>
        <dbReference type="EMBL" id="RDX87674.1"/>
    </source>
</evidence>
<protein>
    <submittedName>
        <fullName evidence="1">Uncharacterized protein</fullName>
    </submittedName>
</protein>
<dbReference type="Proteomes" id="UP000257109">
    <property type="component" value="Unassembled WGS sequence"/>
</dbReference>
<keyword evidence="2" id="KW-1185">Reference proteome</keyword>
<dbReference type="EMBL" id="QJKJ01006159">
    <property type="protein sequence ID" value="RDX87674.1"/>
    <property type="molecule type" value="Genomic_DNA"/>
</dbReference>
<reference evidence="1" key="1">
    <citation type="submission" date="2018-05" db="EMBL/GenBank/DDBJ databases">
        <title>Draft genome of Mucuna pruriens seed.</title>
        <authorList>
            <person name="Nnadi N.E."/>
            <person name="Vos R."/>
            <person name="Hasami M.H."/>
            <person name="Devisetty U.K."/>
            <person name="Aguiy J.C."/>
        </authorList>
    </citation>
    <scope>NUCLEOTIDE SEQUENCE [LARGE SCALE GENOMIC DNA]</scope>
    <source>
        <strain evidence="1">JCA_2017</strain>
    </source>
</reference>
<accession>A0A371GAU5</accession>
<evidence type="ECO:0000313" key="2">
    <source>
        <dbReference type="Proteomes" id="UP000257109"/>
    </source>
</evidence>
<feature type="non-terminal residue" evidence="1">
    <location>
        <position position="124"/>
    </location>
</feature>
<name>A0A371GAU5_MUCPR</name>
<comment type="caution">
    <text evidence="1">The sequence shown here is derived from an EMBL/GenBank/DDBJ whole genome shotgun (WGS) entry which is preliminary data.</text>
</comment>
<organism evidence="1 2">
    <name type="scientific">Mucuna pruriens</name>
    <name type="common">Velvet bean</name>
    <name type="synonym">Dolichos pruriens</name>
    <dbReference type="NCBI Taxonomy" id="157652"/>
    <lineage>
        <taxon>Eukaryota</taxon>
        <taxon>Viridiplantae</taxon>
        <taxon>Streptophyta</taxon>
        <taxon>Embryophyta</taxon>
        <taxon>Tracheophyta</taxon>
        <taxon>Spermatophyta</taxon>
        <taxon>Magnoliopsida</taxon>
        <taxon>eudicotyledons</taxon>
        <taxon>Gunneridae</taxon>
        <taxon>Pentapetalae</taxon>
        <taxon>rosids</taxon>
        <taxon>fabids</taxon>
        <taxon>Fabales</taxon>
        <taxon>Fabaceae</taxon>
        <taxon>Papilionoideae</taxon>
        <taxon>50 kb inversion clade</taxon>
        <taxon>NPAAA clade</taxon>
        <taxon>indigoferoid/millettioid clade</taxon>
        <taxon>Phaseoleae</taxon>
        <taxon>Mucuna</taxon>
    </lineage>
</organism>